<evidence type="ECO:0000313" key="1">
    <source>
        <dbReference type="EMBL" id="PTB86865.1"/>
    </source>
</evidence>
<dbReference type="EMBL" id="PYVN01000003">
    <property type="protein sequence ID" value="PTB86865.1"/>
    <property type="molecule type" value="Genomic_DNA"/>
</dbReference>
<dbReference type="AlphaFoldDB" id="A0A2T4CZ90"/>
<comment type="caution">
    <text evidence="1">The sequence shown here is derived from an EMBL/GenBank/DDBJ whole genome shotgun (WGS) entry which is preliminary data.</text>
</comment>
<protein>
    <submittedName>
        <fullName evidence="1">Uncharacterized protein</fullName>
    </submittedName>
</protein>
<organism evidence="1">
    <name type="scientific">Pseudidiomarina aestuarii</name>
    <dbReference type="NCBI Taxonomy" id="624146"/>
    <lineage>
        <taxon>Bacteria</taxon>
        <taxon>Pseudomonadati</taxon>
        <taxon>Pseudomonadota</taxon>
        <taxon>Gammaproteobacteria</taxon>
        <taxon>Alteromonadales</taxon>
        <taxon>Idiomarinaceae</taxon>
        <taxon>Pseudidiomarina</taxon>
    </lineage>
</organism>
<proteinExistence type="predicted"/>
<name>A0A2T4CZ90_9GAMM</name>
<accession>A0A2T4CZ90</accession>
<reference evidence="1" key="1">
    <citation type="submission" date="2018-03" db="EMBL/GenBank/DDBJ databases">
        <title>Cross-interface Injection: A General Nanoliter Liquid Handling Method Applied to Single Cells Genome Amplification Automated Nanoliter Liquid Handling Applied to Single Cell Multiple Displacement Amplification.</title>
        <authorList>
            <person name="Yun J."/>
            <person name="Xu P."/>
            <person name="Xu J."/>
            <person name="Dai X."/>
            <person name="Wang Y."/>
            <person name="Zheng X."/>
            <person name="Cao C."/>
            <person name="Yi Q."/>
            <person name="Zhu Y."/>
            <person name="Wang L."/>
            <person name="Dong Z."/>
            <person name="Huang Y."/>
            <person name="Huang L."/>
            <person name="Du W."/>
        </authorList>
    </citation>
    <scope>NUCLEOTIDE SEQUENCE [LARGE SCALE GENOMIC DNA]</scope>
    <source>
        <strain evidence="1">Z-D3-2</strain>
    </source>
</reference>
<gene>
    <name evidence="1" type="ORF">C9940_00605</name>
</gene>
<sequence>MNTITTLDEFLSRLAMLGINGELTDYEEILEQSDIKVLRAEGGTEFAEAHSCLIDFIQCLKERANGRKIWFLDNDFDPDEDTAWLELYGQSQTRLEA</sequence>